<proteinExistence type="inferred from homology"/>
<name>A0ABP9F0T4_9FLAO</name>
<keyword evidence="5" id="KW-0540">Nuclease</keyword>
<dbReference type="InterPro" id="IPR000055">
    <property type="entry name" value="Restrct_endonuc_typeI_TRD"/>
</dbReference>
<protein>
    <submittedName>
        <fullName evidence="5">Restriction endonuclease subunit S</fullName>
    </submittedName>
</protein>
<organism evidence="5 6">
    <name type="scientific">Flaviramulus aquimarinus</name>
    <dbReference type="NCBI Taxonomy" id="1170456"/>
    <lineage>
        <taxon>Bacteria</taxon>
        <taxon>Pseudomonadati</taxon>
        <taxon>Bacteroidota</taxon>
        <taxon>Flavobacteriia</taxon>
        <taxon>Flavobacteriales</taxon>
        <taxon>Flavobacteriaceae</taxon>
        <taxon>Flaviramulus</taxon>
    </lineage>
</organism>
<sequence>MIKKYKTYKDSGVEWIGKIPIDWTLVKLKFLMEIKSGKSISTELLSDEYDIPVLGGNGILGKTNNYNSESKDIIIGRVGAHCGNIHLLNGKKWVTDNALLVKSKINEEFLTYWLKSLKLNRLANTNAQPLLTGSLIKNQFITIPTDSQVFTQIANYLDYKTNLIDSIIAQKEELIEKLKEQRQAIINEAVTKGLNPNVPLRAYGIEWLGDIPEHWKVVKFRYKFETSKGLTITKANLVDEGIPVVNYGEIHSKFGFEVNPEIHNLKCVIEDYIESNESSLLSKGDFVFADTSEDIEGSGNFTHLNSDIPTFAGYHTIIARLIDNSDYRYFAYFFDSTTYRTQIQNLVKGVKVYSITNKILKDTILFYPPVDEQKNISEYIDFKVNKIFSSIEKLEKSIKKLKEYRQSIISEAVTGKIDVRDWKPKTA</sequence>
<dbReference type="EMBL" id="BAABJH010000001">
    <property type="protein sequence ID" value="GAA4890401.1"/>
    <property type="molecule type" value="Genomic_DNA"/>
</dbReference>
<dbReference type="InterPro" id="IPR052021">
    <property type="entry name" value="Type-I_RS_S_subunit"/>
</dbReference>
<keyword evidence="5" id="KW-0378">Hydrolase</keyword>
<dbReference type="PANTHER" id="PTHR30408:SF12">
    <property type="entry name" value="TYPE I RESTRICTION ENZYME MJAVIII SPECIFICITY SUBUNIT"/>
    <property type="match status" value="1"/>
</dbReference>
<keyword evidence="2" id="KW-0680">Restriction system</keyword>
<evidence type="ECO:0000313" key="5">
    <source>
        <dbReference type="EMBL" id="GAA4890401.1"/>
    </source>
</evidence>
<comment type="caution">
    <text evidence="5">The sequence shown here is derived from an EMBL/GenBank/DDBJ whole genome shotgun (WGS) entry which is preliminary data.</text>
</comment>
<dbReference type="Proteomes" id="UP001500433">
    <property type="component" value="Unassembled WGS sequence"/>
</dbReference>
<keyword evidence="5" id="KW-0255">Endonuclease</keyword>
<dbReference type="Pfam" id="PF01420">
    <property type="entry name" value="Methylase_S"/>
    <property type="match status" value="2"/>
</dbReference>
<dbReference type="SUPFAM" id="SSF116734">
    <property type="entry name" value="DNA methylase specificity domain"/>
    <property type="match status" value="2"/>
</dbReference>
<feature type="domain" description="Type I restriction modification DNA specificity" evidence="4">
    <location>
        <begin position="212"/>
        <end position="396"/>
    </location>
</feature>
<keyword evidence="3" id="KW-0238">DNA-binding</keyword>
<accession>A0ABP9F0T4</accession>
<dbReference type="Gene3D" id="3.90.220.20">
    <property type="entry name" value="DNA methylase specificity domains"/>
    <property type="match status" value="2"/>
</dbReference>
<dbReference type="CDD" id="cd17266">
    <property type="entry name" value="RMtype1_S_Sau1132ORF3780P-TRD2-CR2_like"/>
    <property type="match status" value="1"/>
</dbReference>
<dbReference type="PANTHER" id="PTHR30408">
    <property type="entry name" value="TYPE-1 RESTRICTION ENZYME ECOKI SPECIFICITY PROTEIN"/>
    <property type="match status" value="1"/>
</dbReference>
<gene>
    <name evidence="5" type="ORF">GCM10023311_13260</name>
</gene>
<keyword evidence="6" id="KW-1185">Reference proteome</keyword>
<evidence type="ECO:0000256" key="3">
    <source>
        <dbReference type="ARBA" id="ARBA00023125"/>
    </source>
</evidence>
<evidence type="ECO:0000313" key="6">
    <source>
        <dbReference type="Proteomes" id="UP001500433"/>
    </source>
</evidence>
<dbReference type="GO" id="GO:0004519">
    <property type="term" value="F:endonuclease activity"/>
    <property type="evidence" value="ECO:0007669"/>
    <property type="project" value="UniProtKB-KW"/>
</dbReference>
<dbReference type="InterPro" id="IPR044946">
    <property type="entry name" value="Restrct_endonuc_typeI_TRD_sf"/>
</dbReference>
<comment type="similarity">
    <text evidence="1">Belongs to the type-I restriction system S methylase family.</text>
</comment>
<evidence type="ECO:0000259" key="4">
    <source>
        <dbReference type="Pfam" id="PF01420"/>
    </source>
</evidence>
<dbReference type="RefSeq" id="WP_345273288.1">
    <property type="nucleotide sequence ID" value="NZ_BAABJH010000001.1"/>
</dbReference>
<evidence type="ECO:0000256" key="2">
    <source>
        <dbReference type="ARBA" id="ARBA00022747"/>
    </source>
</evidence>
<evidence type="ECO:0000256" key="1">
    <source>
        <dbReference type="ARBA" id="ARBA00010923"/>
    </source>
</evidence>
<reference evidence="6" key="1">
    <citation type="journal article" date="2019" name="Int. J. Syst. Evol. Microbiol.">
        <title>The Global Catalogue of Microorganisms (GCM) 10K type strain sequencing project: providing services to taxonomists for standard genome sequencing and annotation.</title>
        <authorList>
            <consortium name="The Broad Institute Genomics Platform"/>
            <consortium name="The Broad Institute Genome Sequencing Center for Infectious Disease"/>
            <person name="Wu L."/>
            <person name="Ma J."/>
        </authorList>
    </citation>
    <scope>NUCLEOTIDE SEQUENCE [LARGE SCALE GENOMIC DNA]</scope>
    <source>
        <strain evidence="6">JCM 18274</strain>
    </source>
</reference>
<feature type="domain" description="Type I restriction modification DNA specificity" evidence="4">
    <location>
        <begin position="20"/>
        <end position="176"/>
    </location>
</feature>